<feature type="transmembrane region" description="Helical" evidence="1">
    <location>
        <begin position="7"/>
        <end position="31"/>
    </location>
</feature>
<organism evidence="3 4">
    <name type="scientific">Candidatus Phytoplasma phoenicium</name>
    <dbReference type="NCBI Taxonomy" id="198422"/>
    <lineage>
        <taxon>Bacteria</taxon>
        <taxon>Bacillati</taxon>
        <taxon>Mycoplasmatota</taxon>
        <taxon>Mollicutes</taxon>
        <taxon>Acholeplasmatales</taxon>
        <taxon>Acholeplasmataceae</taxon>
        <taxon>Candidatus Phytoplasma</taxon>
        <taxon>16SrIX (Pigeon pea witches'-broom group)</taxon>
    </lineage>
</organism>
<evidence type="ECO:0000313" key="3">
    <source>
        <dbReference type="EMBL" id="PQP79397.1"/>
    </source>
</evidence>
<dbReference type="AlphaFoldDB" id="A0A2S8NTS4"/>
<comment type="caution">
    <text evidence="3">The sequence shown here is derived from an EMBL/GenBank/DDBJ whole genome shotgun (WGS) entry which is preliminary data.</text>
</comment>
<dbReference type="Proteomes" id="UP000238672">
    <property type="component" value="Unassembled WGS sequence"/>
</dbReference>
<keyword evidence="1" id="KW-0812">Transmembrane</keyword>
<keyword evidence="4" id="KW-1185">Reference proteome</keyword>
<protein>
    <submittedName>
        <fullName evidence="3">Uncharacterized protein</fullName>
    </submittedName>
</protein>
<reference evidence="3 4" key="1">
    <citation type="submission" date="2018-02" db="EMBL/GenBank/DDBJ databases">
        <title>Metagenomics reveals mixed infection of spiroplasma and phytoplasma in chicory.</title>
        <authorList>
            <person name="Polano C."/>
            <person name="Moruzzi S."/>
            <person name="Ermacora P."/>
            <person name="Ferrini F."/>
            <person name="Martini M."/>
            <person name="Firrao G."/>
        </authorList>
    </citation>
    <scope>NUCLEOTIDE SEQUENCE [LARGE SCALE GENOMIC DNA]</scope>
    <source>
        <strain evidence="3 4">ChiP</strain>
    </source>
</reference>
<accession>A0A2S8NTS4</accession>
<evidence type="ECO:0000313" key="2">
    <source>
        <dbReference type="EMBL" id="PQP79096.1"/>
    </source>
</evidence>
<name>A0A2S8NTS4_9MOLU</name>
<gene>
    <name evidence="3" type="ORF">C6B37_01955</name>
    <name evidence="2" type="ORF">C6B37_02620</name>
</gene>
<dbReference type="EMBL" id="PUUG01000060">
    <property type="protein sequence ID" value="PQP79397.1"/>
    <property type="molecule type" value="Genomic_DNA"/>
</dbReference>
<evidence type="ECO:0000313" key="4">
    <source>
        <dbReference type="Proteomes" id="UP000238672"/>
    </source>
</evidence>
<keyword evidence="1" id="KW-0472">Membrane</keyword>
<proteinExistence type="predicted"/>
<evidence type="ECO:0000256" key="1">
    <source>
        <dbReference type="SAM" id="Phobius"/>
    </source>
</evidence>
<sequence>MRKLKLYFYSLFSFFILFFVGLCVATIYFASQEAQQFLALFFYFNMLFWLFLCVTGFILYFKYLYKEKLNAKL</sequence>
<dbReference type="EMBL" id="PUUG01000100">
    <property type="protein sequence ID" value="PQP79096.1"/>
    <property type="molecule type" value="Genomic_DNA"/>
</dbReference>
<keyword evidence="1" id="KW-1133">Transmembrane helix</keyword>
<feature type="transmembrane region" description="Helical" evidence="1">
    <location>
        <begin position="37"/>
        <end position="61"/>
    </location>
</feature>